<feature type="region of interest" description="Disordered" evidence="1">
    <location>
        <begin position="1"/>
        <end position="29"/>
    </location>
</feature>
<dbReference type="Gene3D" id="1.25.10.10">
    <property type="entry name" value="Leucine-rich Repeat Variant"/>
    <property type="match status" value="1"/>
</dbReference>
<dbReference type="Proteomes" id="UP001153069">
    <property type="component" value="Unassembled WGS sequence"/>
</dbReference>
<evidence type="ECO:0000313" key="2">
    <source>
        <dbReference type="EMBL" id="CAB9510882.1"/>
    </source>
</evidence>
<comment type="caution">
    <text evidence="2">The sequence shown here is derived from an EMBL/GenBank/DDBJ whole genome shotgun (WGS) entry which is preliminary data.</text>
</comment>
<gene>
    <name evidence="2" type="ORF">SEMRO_457_G146940.1</name>
</gene>
<dbReference type="SUPFAM" id="SSF48371">
    <property type="entry name" value="ARM repeat"/>
    <property type="match status" value="1"/>
</dbReference>
<evidence type="ECO:0000256" key="1">
    <source>
        <dbReference type="SAM" id="MobiDB-lite"/>
    </source>
</evidence>
<feature type="region of interest" description="Disordered" evidence="1">
    <location>
        <begin position="55"/>
        <end position="87"/>
    </location>
</feature>
<feature type="compositionally biased region" description="Acidic residues" evidence="1">
    <location>
        <begin position="74"/>
        <end position="86"/>
    </location>
</feature>
<keyword evidence="3" id="KW-1185">Reference proteome</keyword>
<sequence>MDEPPTTQTDGTVAEGLSNDSNNGQEVVDSDEEVFFDAIDETYTVVYEETETVDVETNAAEDGQVGAASNEEGNVNEDDGNEEMGDESSFTKISDLIVKCKEHLDDWQKRVSNGVFLENEKHPAVQQLYHVLNNNKPVAFNRAIAVSLWASGVVTNLVYIVKEEQKIADNELVSRALFFLGWLANFQGRSCVQTLVDKHLLVEAILDCLSVVDTTSLTVVEQGLFALTALTRKDSRVVLQKVVGNVDYTGGGIAVITKSMKQNPESMVVASYGCRLLSRLAKNTGYHKRLLGDGACSAIVRSQNRAHGCPPHEANLAAAVNGHAKMFSDLILEHRKHGSSTNDC</sequence>
<name>A0A9N8HFI4_9STRA</name>
<protein>
    <recommendedName>
        <fullName evidence="4">ARM repeat superfamily protein</fullName>
    </recommendedName>
</protein>
<accession>A0A9N8HFI4</accession>
<dbReference type="InterPro" id="IPR011989">
    <property type="entry name" value="ARM-like"/>
</dbReference>
<dbReference type="InterPro" id="IPR016024">
    <property type="entry name" value="ARM-type_fold"/>
</dbReference>
<proteinExistence type="predicted"/>
<evidence type="ECO:0000313" key="3">
    <source>
        <dbReference type="Proteomes" id="UP001153069"/>
    </source>
</evidence>
<reference evidence="2" key="1">
    <citation type="submission" date="2020-06" db="EMBL/GenBank/DDBJ databases">
        <authorList>
            <consortium name="Plant Systems Biology data submission"/>
        </authorList>
    </citation>
    <scope>NUCLEOTIDE SEQUENCE</scope>
    <source>
        <strain evidence="2">D6</strain>
    </source>
</reference>
<feature type="compositionally biased region" description="Polar residues" evidence="1">
    <location>
        <begin position="1"/>
        <end position="11"/>
    </location>
</feature>
<dbReference type="EMBL" id="CAICTM010000456">
    <property type="protein sequence ID" value="CAB9510882.1"/>
    <property type="molecule type" value="Genomic_DNA"/>
</dbReference>
<dbReference type="AlphaFoldDB" id="A0A9N8HFI4"/>
<evidence type="ECO:0008006" key="4">
    <source>
        <dbReference type="Google" id="ProtNLM"/>
    </source>
</evidence>
<organism evidence="2 3">
    <name type="scientific">Seminavis robusta</name>
    <dbReference type="NCBI Taxonomy" id="568900"/>
    <lineage>
        <taxon>Eukaryota</taxon>
        <taxon>Sar</taxon>
        <taxon>Stramenopiles</taxon>
        <taxon>Ochrophyta</taxon>
        <taxon>Bacillariophyta</taxon>
        <taxon>Bacillariophyceae</taxon>
        <taxon>Bacillariophycidae</taxon>
        <taxon>Naviculales</taxon>
        <taxon>Naviculaceae</taxon>
        <taxon>Seminavis</taxon>
    </lineage>
</organism>